<sequence length="322" mass="36322">MDSFLSHGLLHELAPLQTKARILASGALDELAVLLRNPAVGDEALADLYRKAGPFQKLSDERWRRLVELAADNPRIVAPGDEEHGPDWGFWDIHKALFELVVSAPVTDEWCRVLHRTLVRVHPPTVAIKVPINPTLQKWEAFEAKDYRGDPAEGEFTDLPLAEEFRCIVAAVYGTRLVDSAYERAGTPNSATLPERCAYYAGASLTKKEVAQFSARDGAAFGLAFSFNESAMCSRESREAFEEHANYPLPLYRSRLEVIARRWKYLRTVIARWDQDEDEADDPVGTSLRRIDQGVTALAREVRRLWWLLVAGLAVLAWIVRR</sequence>
<protein>
    <submittedName>
        <fullName evidence="2">Uncharacterized protein</fullName>
    </submittedName>
</protein>
<evidence type="ECO:0000313" key="2">
    <source>
        <dbReference type="EMBL" id="RAK68730.1"/>
    </source>
</evidence>
<evidence type="ECO:0000256" key="1">
    <source>
        <dbReference type="SAM" id="Phobius"/>
    </source>
</evidence>
<keyword evidence="3" id="KW-1185">Reference proteome</keyword>
<dbReference type="RefSeq" id="WP_111274222.1">
    <property type="nucleotide sequence ID" value="NZ_QFYS01000001.1"/>
</dbReference>
<keyword evidence="1" id="KW-1133">Transmembrane helix</keyword>
<dbReference type="OrthoDB" id="5291399at2"/>
<comment type="caution">
    <text evidence="2">The sequence shown here is derived from an EMBL/GenBank/DDBJ whole genome shotgun (WGS) entry which is preliminary data.</text>
</comment>
<gene>
    <name evidence="2" type="ORF">DJ019_01570</name>
</gene>
<name>A0A328BN00_9CAUL</name>
<dbReference type="AlphaFoldDB" id="A0A328BN00"/>
<proteinExistence type="predicted"/>
<evidence type="ECO:0000313" key="3">
    <source>
        <dbReference type="Proteomes" id="UP000249524"/>
    </source>
</evidence>
<accession>A0A328BN00</accession>
<dbReference type="Proteomes" id="UP000249524">
    <property type="component" value="Unassembled WGS sequence"/>
</dbReference>
<organism evidence="2 3">
    <name type="scientific">Phenylobacterium kunshanense</name>
    <dbReference type="NCBI Taxonomy" id="1445034"/>
    <lineage>
        <taxon>Bacteria</taxon>
        <taxon>Pseudomonadati</taxon>
        <taxon>Pseudomonadota</taxon>
        <taxon>Alphaproteobacteria</taxon>
        <taxon>Caulobacterales</taxon>
        <taxon>Caulobacteraceae</taxon>
        <taxon>Phenylobacterium</taxon>
    </lineage>
</organism>
<feature type="transmembrane region" description="Helical" evidence="1">
    <location>
        <begin position="305"/>
        <end position="321"/>
    </location>
</feature>
<keyword evidence="1" id="KW-0812">Transmembrane</keyword>
<dbReference type="EMBL" id="QFYS01000001">
    <property type="protein sequence ID" value="RAK68730.1"/>
    <property type="molecule type" value="Genomic_DNA"/>
</dbReference>
<keyword evidence="1" id="KW-0472">Membrane</keyword>
<reference evidence="2 3" key="1">
    <citation type="submission" date="2018-05" db="EMBL/GenBank/DDBJ databases">
        <authorList>
            <person name="Lanie J.A."/>
            <person name="Ng W.-L."/>
            <person name="Kazmierczak K.M."/>
            <person name="Andrzejewski T.M."/>
            <person name="Davidsen T.M."/>
            <person name="Wayne K.J."/>
            <person name="Tettelin H."/>
            <person name="Glass J.I."/>
            <person name="Rusch D."/>
            <person name="Podicherti R."/>
            <person name="Tsui H.-C.T."/>
            <person name="Winkler M.E."/>
        </authorList>
    </citation>
    <scope>NUCLEOTIDE SEQUENCE [LARGE SCALE GENOMIC DNA]</scope>
    <source>
        <strain evidence="2 3">BUT-10</strain>
    </source>
</reference>